<dbReference type="Proteomes" id="UP000320762">
    <property type="component" value="Unassembled WGS sequence"/>
</dbReference>
<dbReference type="AlphaFoldDB" id="A0A550CYL3"/>
<comment type="caution">
    <text evidence="2">The sequence shown here is derived from an EMBL/GenBank/DDBJ whole genome shotgun (WGS) entry which is preliminary data.</text>
</comment>
<feature type="region of interest" description="Disordered" evidence="1">
    <location>
        <begin position="1"/>
        <end position="100"/>
    </location>
</feature>
<gene>
    <name evidence="2" type="ORF">BD626DRAFT_563594</name>
</gene>
<name>A0A550CYL3_9AGAR</name>
<evidence type="ECO:0000313" key="2">
    <source>
        <dbReference type="EMBL" id="TRM69884.1"/>
    </source>
</evidence>
<sequence>MTPKKSQMGRSSKQASSAIRPSALSQTGTKTPRMTARPRAPASKLANAPLSWQARNDRGLRERQTPIARRKKVSYSAGRRILPNRASPRAGAMEVDSDSSFEGTTIFSSVFEKAAKKNPVPEPASDDDTDDSDALYAGPPSAIDISSDSEREVDVFTSSDEEDEPAPDEPALTHPPSDELLIALKGLTLDAQHKAQTSTLPFLPRNVRRGFLLACKSRQVSVSRDVPDETRGIVYKYCIAGAAAYTARRQANGYECPLCDLHGLLRSKAVFQKHLQWDHPEAKVDIEERRGACTITSSIPERIGPIKHNERRTDLSATAAMPSSAAAVQQLAAVVQPPQATEASETALDISINASASVALTLPSPGRPQPISNRLVTHEVMKAEPVVESPARPHSRSPSPLPRPPIVIRAPTPLRASASSQLPLPAHPRIPSSSPSLSPPPALPRRRVHLPLASASPNVSPPPEVSTLAAAAPSRVASPIRQASPPPAISPAALAPRIRPPLTPPPIHRRLGPSLSPISPDFFPATSDYPGGHTVYYSTRPEGPRLYDMLGTLPLEPYGILTWFVLDAEEEILNAADVPDEQKVMQALWSRWIFLHRLDFVKNYEAGARMFLDEHWRLIHKTAGWAALNNLLLVLYMNRFLKMNQVAILLRHYQDLVKWDHWYK</sequence>
<evidence type="ECO:0000313" key="3">
    <source>
        <dbReference type="Proteomes" id="UP000320762"/>
    </source>
</evidence>
<evidence type="ECO:0000256" key="1">
    <source>
        <dbReference type="SAM" id="MobiDB-lite"/>
    </source>
</evidence>
<feature type="region of interest" description="Disordered" evidence="1">
    <location>
        <begin position="384"/>
        <end position="445"/>
    </location>
</feature>
<dbReference type="STRING" id="97359.A0A550CYL3"/>
<protein>
    <submittedName>
        <fullName evidence="2">Uncharacterized protein</fullName>
    </submittedName>
</protein>
<dbReference type="EMBL" id="VDMD01000001">
    <property type="protein sequence ID" value="TRM69884.1"/>
    <property type="molecule type" value="Genomic_DNA"/>
</dbReference>
<dbReference type="OrthoDB" id="3249923at2759"/>
<feature type="region of interest" description="Disordered" evidence="1">
    <location>
        <begin position="114"/>
        <end position="176"/>
    </location>
</feature>
<proteinExistence type="predicted"/>
<feature type="compositionally biased region" description="Acidic residues" evidence="1">
    <location>
        <begin position="124"/>
        <end position="133"/>
    </location>
</feature>
<accession>A0A550CYL3</accession>
<organism evidence="2 3">
    <name type="scientific">Schizophyllum amplum</name>
    <dbReference type="NCBI Taxonomy" id="97359"/>
    <lineage>
        <taxon>Eukaryota</taxon>
        <taxon>Fungi</taxon>
        <taxon>Dikarya</taxon>
        <taxon>Basidiomycota</taxon>
        <taxon>Agaricomycotina</taxon>
        <taxon>Agaricomycetes</taxon>
        <taxon>Agaricomycetidae</taxon>
        <taxon>Agaricales</taxon>
        <taxon>Schizophyllaceae</taxon>
        <taxon>Schizophyllum</taxon>
    </lineage>
</organism>
<keyword evidence="3" id="KW-1185">Reference proteome</keyword>
<feature type="compositionally biased region" description="Polar residues" evidence="1">
    <location>
        <begin position="1"/>
        <end position="32"/>
    </location>
</feature>
<feature type="compositionally biased region" description="Basic and acidic residues" evidence="1">
    <location>
        <begin position="55"/>
        <end position="64"/>
    </location>
</feature>
<reference evidence="2 3" key="1">
    <citation type="journal article" date="2019" name="New Phytol.">
        <title>Comparative genomics reveals unique wood-decay strategies and fruiting body development in the Schizophyllaceae.</title>
        <authorList>
            <person name="Almasi E."/>
            <person name="Sahu N."/>
            <person name="Krizsan K."/>
            <person name="Balint B."/>
            <person name="Kovacs G.M."/>
            <person name="Kiss B."/>
            <person name="Cseklye J."/>
            <person name="Drula E."/>
            <person name="Henrissat B."/>
            <person name="Nagy I."/>
            <person name="Chovatia M."/>
            <person name="Adam C."/>
            <person name="LaButti K."/>
            <person name="Lipzen A."/>
            <person name="Riley R."/>
            <person name="Grigoriev I.V."/>
            <person name="Nagy L.G."/>
        </authorList>
    </citation>
    <scope>NUCLEOTIDE SEQUENCE [LARGE SCALE GENOMIC DNA]</scope>
    <source>
        <strain evidence="2 3">NL-1724</strain>
    </source>
</reference>
<feature type="compositionally biased region" description="Low complexity" evidence="1">
    <location>
        <begin position="389"/>
        <end position="398"/>
    </location>
</feature>